<dbReference type="Pfam" id="PF01717">
    <property type="entry name" value="Meth_synt_2"/>
    <property type="match status" value="1"/>
</dbReference>
<comment type="cofactor">
    <cofactor evidence="8">
        <name>Zn(2+)</name>
        <dbReference type="ChEBI" id="CHEBI:29105"/>
    </cofactor>
    <text evidence="8">Binds 1 zinc ion per subunit.</text>
</comment>
<protein>
    <recommendedName>
        <fullName evidence="8">Methionine synthase</fullName>
        <ecNumber evidence="8">2.1.1.-</ecNumber>
    </recommendedName>
    <alternativeName>
        <fullName evidence="8">Homocysteine methyltransferase</fullName>
    </alternativeName>
</protein>
<dbReference type="InterPro" id="IPR038071">
    <property type="entry name" value="UROD/MetE-like_sf"/>
</dbReference>
<sequence length="325" mass="37985">MIDKLFPTTIIGSYPKPKWLNRVKDLYNENKVSKKVLKEAEDDASRLILNEHQRAGIDILNDGEMRREEMTEYFAEMIPGYEFHGPVRVWGNNYFNKPSVVEELKDPKPMLVDEFKFMKQIVGEESYIKIPITSPYTIAEWSFNEVYSREELIYRLSEIINRELKLLEDAGAKCVQIDEPALSTRPEDVEIIEEAMRIVTDGVNIDKIIMHACYGDFSTIYPEILEFDVDQFSLEFANNDYESLEIFSEYEFTKEIGYGCIDVHNQEIETVNQIKKDIKKGIEVFKPEKMWINPDCGVKLLPRDVAYKKLVNMTQATQELRKEMN</sequence>
<evidence type="ECO:0000256" key="8">
    <source>
        <dbReference type="HAMAP-Rule" id="MF_00288"/>
    </source>
</evidence>
<comment type="caution">
    <text evidence="10">The sequence shown here is derived from an EMBL/GenBank/DDBJ whole genome shotgun (WGS) entry which is preliminary data.</text>
</comment>
<dbReference type="GO" id="GO:0008270">
    <property type="term" value="F:zinc ion binding"/>
    <property type="evidence" value="ECO:0007669"/>
    <property type="project" value="InterPro"/>
</dbReference>
<evidence type="ECO:0000256" key="5">
    <source>
        <dbReference type="ARBA" id="ARBA00022723"/>
    </source>
</evidence>
<dbReference type="NCBIfam" id="NF003317">
    <property type="entry name" value="PRK04326.1"/>
    <property type="match status" value="1"/>
</dbReference>
<keyword evidence="6 8" id="KW-0862">Zinc</keyword>
<reference evidence="10 11" key="1">
    <citation type="submission" date="2016-12" db="EMBL/GenBank/DDBJ databases">
        <title>Discovery of methanogenic haloarchaea.</title>
        <authorList>
            <person name="Sorokin D.Y."/>
            <person name="Makarova K.S."/>
            <person name="Abbas B."/>
            <person name="Ferrer M."/>
            <person name="Golyshin P.N."/>
        </authorList>
    </citation>
    <scope>NUCLEOTIDE SEQUENCE [LARGE SCALE GENOMIC DNA]</scope>
    <source>
        <strain evidence="10">AMET1</strain>
    </source>
</reference>
<feature type="binding site" evidence="8">
    <location>
        <position position="235"/>
    </location>
    <ligand>
        <name>Zn(2+)</name>
        <dbReference type="ChEBI" id="CHEBI:29105"/>
        <note>catalytic</note>
    </ligand>
</feature>
<dbReference type="EMBL" id="MRZU01000003">
    <property type="protein sequence ID" value="OUJ18863.1"/>
    <property type="molecule type" value="Genomic_DNA"/>
</dbReference>
<dbReference type="UniPathway" id="UPA00051"/>
<organism evidence="10 11">
    <name type="scientific">Methanonatronarchaeum thermophilum</name>
    <dbReference type="NCBI Taxonomy" id="1927129"/>
    <lineage>
        <taxon>Archaea</taxon>
        <taxon>Methanobacteriati</taxon>
        <taxon>Methanobacteriota</taxon>
        <taxon>Methanonatronarchaeia</taxon>
        <taxon>Methanonatronarchaeales</taxon>
        <taxon>Methanonatronarchaeaceae</taxon>
        <taxon>Methanonatronarchaeum</taxon>
    </lineage>
</organism>
<evidence type="ECO:0000313" key="11">
    <source>
        <dbReference type="Proteomes" id="UP000195137"/>
    </source>
</evidence>
<dbReference type="InterPro" id="IPR022921">
    <property type="entry name" value="MetE_arc"/>
</dbReference>
<evidence type="ECO:0000256" key="4">
    <source>
        <dbReference type="ARBA" id="ARBA00022679"/>
    </source>
</evidence>
<evidence type="ECO:0000256" key="7">
    <source>
        <dbReference type="ARBA" id="ARBA00023167"/>
    </source>
</evidence>
<dbReference type="OrthoDB" id="17656at2157"/>
<evidence type="ECO:0000313" key="10">
    <source>
        <dbReference type="EMBL" id="OUJ18863.1"/>
    </source>
</evidence>
<dbReference type="GO" id="GO:0003871">
    <property type="term" value="F:5-methyltetrahydropteroyltriglutamate-homocysteine S-methyltransferase activity"/>
    <property type="evidence" value="ECO:0007669"/>
    <property type="project" value="InterPro"/>
</dbReference>
<evidence type="ECO:0000259" key="9">
    <source>
        <dbReference type="Pfam" id="PF01717"/>
    </source>
</evidence>
<dbReference type="AlphaFoldDB" id="A0A1Y3GEY8"/>
<dbReference type="Proteomes" id="UP000195137">
    <property type="component" value="Unassembled WGS sequence"/>
</dbReference>
<comment type="function">
    <text evidence="8">Catalyzes the transfer of a methyl group to L-homocysteine resulting in methionine formation. The physiological methyl donor is unknown.</text>
</comment>
<keyword evidence="7 8" id="KW-0486">Methionine biosynthesis</keyword>
<gene>
    <name evidence="8" type="primary">metE</name>
    <name evidence="10" type="ORF">AMET1_0514</name>
</gene>
<dbReference type="HAMAP" id="MF_00288">
    <property type="entry name" value="MetE"/>
    <property type="match status" value="1"/>
</dbReference>
<accession>A0A1Y3GEY8</accession>
<keyword evidence="5 8" id="KW-0479">Metal-binding</keyword>
<feature type="binding site" evidence="8">
    <location>
        <position position="213"/>
    </location>
    <ligand>
        <name>Zn(2+)</name>
        <dbReference type="ChEBI" id="CHEBI:29105"/>
        <note>catalytic</note>
    </ligand>
</feature>
<proteinExistence type="inferred from homology"/>
<dbReference type="GO" id="GO:0032259">
    <property type="term" value="P:methylation"/>
    <property type="evidence" value="ECO:0007669"/>
    <property type="project" value="UniProtKB-KW"/>
</dbReference>
<dbReference type="SUPFAM" id="SSF51726">
    <property type="entry name" value="UROD/MetE-like"/>
    <property type="match status" value="1"/>
</dbReference>
<evidence type="ECO:0000256" key="3">
    <source>
        <dbReference type="ARBA" id="ARBA00022605"/>
    </source>
</evidence>
<keyword evidence="2 8" id="KW-0489">Methyltransferase</keyword>
<feature type="domain" description="Cobalamin-independent methionine synthase MetE C-terminal/archaeal" evidence="9">
    <location>
        <begin position="6"/>
        <end position="318"/>
    </location>
</feature>
<feature type="binding site" evidence="8">
    <location>
        <position position="296"/>
    </location>
    <ligand>
        <name>Zn(2+)</name>
        <dbReference type="ChEBI" id="CHEBI:29105"/>
        <note>catalytic</note>
    </ligand>
</feature>
<evidence type="ECO:0000256" key="2">
    <source>
        <dbReference type="ARBA" id="ARBA00022603"/>
    </source>
</evidence>
<dbReference type="GO" id="GO:0009086">
    <property type="term" value="P:methionine biosynthetic process"/>
    <property type="evidence" value="ECO:0007669"/>
    <property type="project" value="UniProtKB-UniRule"/>
</dbReference>
<comment type="pathway">
    <text evidence="8">Amino-acid biosynthesis; L-methionine biosynthesis via de novo pathway.</text>
</comment>
<dbReference type="EC" id="2.1.1.-" evidence="8"/>
<feature type="binding site" evidence="8">
    <location>
        <position position="211"/>
    </location>
    <ligand>
        <name>Zn(2+)</name>
        <dbReference type="ChEBI" id="CHEBI:29105"/>
        <note>catalytic</note>
    </ligand>
</feature>
<keyword evidence="4 8" id="KW-0808">Transferase</keyword>
<dbReference type="PANTHER" id="PTHR30519">
    <property type="entry name" value="5-METHYLTETRAHYDROPTEROYLTRIGLUTAMATE--HOMOCYSTEINE METHYLTRANSFERASE"/>
    <property type="match status" value="1"/>
</dbReference>
<evidence type="ECO:0000256" key="1">
    <source>
        <dbReference type="ARBA" id="ARBA00007909"/>
    </source>
</evidence>
<dbReference type="Gene3D" id="3.20.20.210">
    <property type="match status" value="1"/>
</dbReference>
<keyword evidence="3 8" id="KW-0028">Amino-acid biosynthesis</keyword>
<comment type="similarity">
    <text evidence="1 8">Belongs to the archaeal MetE family.</text>
</comment>
<keyword evidence="11" id="KW-1185">Reference proteome</keyword>
<dbReference type="RefSeq" id="WP_086636917.1">
    <property type="nucleotide sequence ID" value="NZ_MRZU01000003.1"/>
</dbReference>
<dbReference type="InterPro" id="IPR002629">
    <property type="entry name" value="Met_Synth_C/arc"/>
</dbReference>
<name>A0A1Y3GEY8_9EURY</name>
<evidence type="ECO:0000256" key="6">
    <source>
        <dbReference type="ARBA" id="ARBA00022833"/>
    </source>
</evidence>
<dbReference type="CDD" id="cd03311">
    <property type="entry name" value="CIMS_C_terminal_like"/>
    <property type="match status" value="1"/>
</dbReference>